<dbReference type="FunFam" id="3.20.20.450:FF:000001">
    <property type="entry name" value="Cyclic di-GMP phosphodiesterase yahA"/>
    <property type="match status" value="1"/>
</dbReference>
<dbReference type="InterPro" id="IPR013767">
    <property type="entry name" value="PAS_fold"/>
</dbReference>
<feature type="domain" description="EAL" evidence="3">
    <location>
        <begin position="446"/>
        <end position="699"/>
    </location>
</feature>
<dbReference type="AlphaFoldDB" id="A0A4R2BNC0"/>
<dbReference type="SUPFAM" id="SSF55073">
    <property type="entry name" value="Nucleotide cyclase"/>
    <property type="match status" value="1"/>
</dbReference>
<dbReference type="EMBL" id="SLVV01000001">
    <property type="protein sequence ID" value="TCN27699.1"/>
    <property type="molecule type" value="Genomic_DNA"/>
</dbReference>
<dbReference type="SUPFAM" id="SSF55785">
    <property type="entry name" value="PYP-like sensor domain (PAS domain)"/>
    <property type="match status" value="2"/>
</dbReference>
<dbReference type="InterPro" id="IPR035965">
    <property type="entry name" value="PAS-like_dom_sf"/>
</dbReference>
<dbReference type="SMART" id="SM00052">
    <property type="entry name" value="EAL"/>
    <property type="match status" value="1"/>
</dbReference>
<dbReference type="Pfam" id="PF00563">
    <property type="entry name" value="EAL"/>
    <property type="match status" value="1"/>
</dbReference>
<comment type="caution">
    <text evidence="5">The sequence shown here is derived from an EMBL/GenBank/DDBJ whole genome shotgun (WGS) entry which is preliminary data.</text>
</comment>
<evidence type="ECO:0000259" key="3">
    <source>
        <dbReference type="PROSITE" id="PS50883"/>
    </source>
</evidence>
<dbReference type="PANTHER" id="PTHR44757">
    <property type="entry name" value="DIGUANYLATE CYCLASE DGCP"/>
    <property type="match status" value="1"/>
</dbReference>
<feature type="domain" description="PAS" evidence="1">
    <location>
        <begin position="150"/>
        <end position="220"/>
    </location>
</feature>
<dbReference type="InterPro" id="IPR000700">
    <property type="entry name" value="PAS-assoc_C"/>
</dbReference>
<dbReference type="NCBIfam" id="TIGR00229">
    <property type="entry name" value="sensory_box"/>
    <property type="match status" value="2"/>
</dbReference>
<evidence type="ECO:0000313" key="5">
    <source>
        <dbReference type="EMBL" id="TCN27699.1"/>
    </source>
</evidence>
<feature type="domain" description="PAC" evidence="2">
    <location>
        <begin position="97"/>
        <end position="149"/>
    </location>
</feature>
<dbReference type="PROSITE" id="PS50887">
    <property type="entry name" value="GGDEF"/>
    <property type="match status" value="1"/>
</dbReference>
<dbReference type="PROSITE" id="PS50113">
    <property type="entry name" value="PAC"/>
    <property type="match status" value="1"/>
</dbReference>
<evidence type="ECO:0000259" key="1">
    <source>
        <dbReference type="PROSITE" id="PS50112"/>
    </source>
</evidence>
<dbReference type="InterPro" id="IPR043128">
    <property type="entry name" value="Rev_trsase/Diguanyl_cyclase"/>
</dbReference>
<dbReference type="PROSITE" id="PS50112">
    <property type="entry name" value="PAS"/>
    <property type="match status" value="1"/>
</dbReference>
<proteinExistence type="predicted"/>
<sequence>MEEMKKAIKQILHSKTDEKVENIIFDIIFNHIKDLVFIMEVCEAHVFRYVFANQNALKHAGMESHDLGKTLEEVLPSEKARTLREEYTRAEELKVPVTFSFETVLSDQQRVYGETILTPVANSQGKISYIVGVTRDVTDAFREKQRLLDSEQRYRSIVDHNHDGVFSIDFDGGILEVNPAACKMTGYSAEKLKFSSIHQFIAKPDLDAFNEMTDKSEKGEASETFDCRFIREGAELMVHIKTVPIVIHSKIQGIFVIVRDISEQSKTAEMVKYMAFHDQLTGLLNRRALLDELNELACKKENGGREFSLLSIDLDRFKYINDSFGHNFGDKILKQVAERLSEMQSEDCLVYRLGGDEFSILLKACRRQKAGKAAQKILTKFARSFYINSQEFYITPSIGISMFPNDGNDAESLMGKADEALYRVKEKGKAHFQFYRSDMQTLVGNVVSIEAHLRKALEKNELKLYFQPQVHLRSKEIASFEALLRWENKTLGFIPPSEFIPLAEDTGLIIPFGNWVIEQACRQIREWEDKTGKSIRIAINISPKQFLQHDLVRVIKRCIEKYEVKPSLLEVEITEGAMQDIRETIPILKSLKELGLVISVDDFGTGYSSMSYLKQFPIDILKIDQSFVRDVLKSKKDAAIVTTIIHLARSLDMEVIAEGVEEKEQAEFLLQAECHKAQGYYYAKPIPSNEAEKLLAASL</sequence>
<dbReference type="InterPro" id="IPR000014">
    <property type="entry name" value="PAS"/>
</dbReference>
<organism evidence="5 6">
    <name type="scientific">Mesobacillus foraminis</name>
    <dbReference type="NCBI Taxonomy" id="279826"/>
    <lineage>
        <taxon>Bacteria</taxon>
        <taxon>Bacillati</taxon>
        <taxon>Bacillota</taxon>
        <taxon>Bacilli</taxon>
        <taxon>Bacillales</taxon>
        <taxon>Bacillaceae</taxon>
        <taxon>Mesobacillus</taxon>
    </lineage>
</organism>
<dbReference type="FunFam" id="3.30.70.270:FF:000001">
    <property type="entry name" value="Diguanylate cyclase domain protein"/>
    <property type="match status" value="1"/>
</dbReference>
<dbReference type="InterPro" id="IPR035919">
    <property type="entry name" value="EAL_sf"/>
</dbReference>
<dbReference type="Pfam" id="PF00990">
    <property type="entry name" value="GGDEF"/>
    <property type="match status" value="1"/>
</dbReference>
<dbReference type="SMART" id="SM00086">
    <property type="entry name" value="PAC"/>
    <property type="match status" value="2"/>
</dbReference>
<dbReference type="InterPro" id="IPR013656">
    <property type="entry name" value="PAS_4"/>
</dbReference>
<dbReference type="PANTHER" id="PTHR44757:SF2">
    <property type="entry name" value="BIOFILM ARCHITECTURE MAINTENANCE PROTEIN MBAA"/>
    <property type="match status" value="1"/>
</dbReference>
<protein>
    <submittedName>
        <fullName evidence="5">PAS domain S-box-containing protein/diguanylate cyclase (GGDEF)-like protein</fullName>
    </submittedName>
</protein>
<name>A0A4R2BNC0_9BACI</name>
<gene>
    <name evidence="5" type="ORF">EV146_10126</name>
</gene>
<evidence type="ECO:0000313" key="6">
    <source>
        <dbReference type="Proteomes" id="UP000295689"/>
    </source>
</evidence>
<reference evidence="5 6" key="1">
    <citation type="journal article" date="2015" name="Stand. Genomic Sci.">
        <title>Genomic Encyclopedia of Bacterial and Archaeal Type Strains, Phase III: the genomes of soil and plant-associated and newly described type strains.</title>
        <authorList>
            <person name="Whitman W.B."/>
            <person name="Woyke T."/>
            <person name="Klenk H.P."/>
            <person name="Zhou Y."/>
            <person name="Lilburn T.G."/>
            <person name="Beck B.J."/>
            <person name="De Vos P."/>
            <person name="Vandamme P."/>
            <person name="Eisen J.A."/>
            <person name="Garrity G."/>
            <person name="Hugenholtz P."/>
            <person name="Kyrpides N.C."/>
        </authorList>
    </citation>
    <scope>NUCLEOTIDE SEQUENCE [LARGE SCALE GENOMIC DNA]</scope>
    <source>
        <strain evidence="5 6">CV53</strain>
    </source>
</reference>
<dbReference type="Gene3D" id="3.30.70.270">
    <property type="match status" value="1"/>
</dbReference>
<dbReference type="InterPro" id="IPR029787">
    <property type="entry name" value="Nucleotide_cyclase"/>
</dbReference>
<keyword evidence="6" id="KW-1185">Reference proteome</keyword>
<dbReference type="NCBIfam" id="TIGR00254">
    <property type="entry name" value="GGDEF"/>
    <property type="match status" value="1"/>
</dbReference>
<dbReference type="SUPFAM" id="SSF141868">
    <property type="entry name" value="EAL domain-like"/>
    <property type="match status" value="1"/>
</dbReference>
<dbReference type="Pfam" id="PF08448">
    <property type="entry name" value="PAS_4"/>
    <property type="match status" value="1"/>
</dbReference>
<dbReference type="CDD" id="cd00130">
    <property type="entry name" value="PAS"/>
    <property type="match status" value="2"/>
</dbReference>
<dbReference type="PROSITE" id="PS50883">
    <property type="entry name" value="EAL"/>
    <property type="match status" value="1"/>
</dbReference>
<feature type="domain" description="GGDEF" evidence="4">
    <location>
        <begin position="305"/>
        <end position="437"/>
    </location>
</feature>
<dbReference type="InterPro" id="IPR000160">
    <property type="entry name" value="GGDEF_dom"/>
</dbReference>
<dbReference type="InterPro" id="IPR001610">
    <property type="entry name" value="PAC"/>
</dbReference>
<dbReference type="InterPro" id="IPR052155">
    <property type="entry name" value="Biofilm_reg_signaling"/>
</dbReference>
<evidence type="ECO:0000259" key="4">
    <source>
        <dbReference type="PROSITE" id="PS50887"/>
    </source>
</evidence>
<dbReference type="Pfam" id="PF00989">
    <property type="entry name" value="PAS"/>
    <property type="match status" value="1"/>
</dbReference>
<accession>A0A4R2BNC0</accession>
<dbReference type="SMART" id="SM00267">
    <property type="entry name" value="GGDEF"/>
    <property type="match status" value="1"/>
</dbReference>
<dbReference type="CDD" id="cd01949">
    <property type="entry name" value="GGDEF"/>
    <property type="match status" value="1"/>
</dbReference>
<dbReference type="Gene3D" id="3.20.20.450">
    <property type="entry name" value="EAL domain"/>
    <property type="match status" value="1"/>
</dbReference>
<dbReference type="Proteomes" id="UP000295689">
    <property type="component" value="Unassembled WGS sequence"/>
</dbReference>
<dbReference type="InterPro" id="IPR001633">
    <property type="entry name" value="EAL_dom"/>
</dbReference>
<dbReference type="RefSeq" id="WP_132000609.1">
    <property type="nucleotide sequence ID" value="NZ_JABUHM010000006.1"/>
</dbReference>
<dbReference type="GO" id="GO:0006355">
    <property type="term" value="P:regulation of DNA-templated transcription"/>
    <property type="evidence" value="ECO:0007669"/>
    <property type="project" value="InterPro"/>
</dbReference>
<dbReference type="Gene3D" id="3.30.450.20">
    <property type="entry name" value="PAS domain"/>
    <property type="match status" value="2"/>
</dbReference>
<dbReference type="CDD" id="cd01948">
    <property type="entry name" value="EAL"/>
    <property type="match status" value="1"/>
</dbReference>
<dbReference type="SMART" id="SM00091">
    <property type="entry name" value="PAS"/>
    <property type="match status" value="2"/>
</dbReference>
<evidence type="ECO:0000259" key="2">
    <source>
        <dbReference type="PROSITE" id="PS50113"/>
    </source>
</evidence>